<dbReference type="AlphaFoldDB" id="D3SNE2"/>
<gene>
    <name evidence="2" type="ordered locus">Thal_0041</name>
</gene>
<accession>D3SNE2</accession>
<feature type="transmembrane region" description="Helical" evidence="1">
    <location>
        <begin position="12"/>
        <end position="37"/>
    </location>
</feature>
<keyword evidence="3" id="KW-1185">Reference proteome</keyword>
<evidence type="ECO:0000313" key="2">
    <source>
        <dbReference type="EMBL" id="ADC88679.1"/>
    </source>
</evidence>
<proteinExistence type="predicted"/>
<dbReference type="NCBIfam" id="TIGR02532">
    <property type="entry name" value="IV_pilin_GFxxxE"/>
    <property type="match status" value="1"/>
</dbReference>
<organism evidence="2 3">
    <name type="scientific">Thermocrinis albus (strain DSM 14484 / JCM 11386 / HI 11/12)</name>
    <dbReference type="NCBI Taxonomy" id="638303"/>
    <lineage>
        <taxon>Bacteria</taxon>
        <taxon>Pseudomonadati</taxon>
        <taxon>Aquificota</taxon>
        <taxon>Aquificia</taxon>
        <taxon>Aquificales</taxon>
        <taxon>Aquificaceae</taxon>
        <taxon>Thermocrinis</taxon>
    </lineage>
</organism>
<dbReference type="OrthoDB" id="15458at2"/>
<keyword evidence="1" id="KW-1133">Transmembrane helix</keyword>
<dbReference type="SUPFAM" id="SSF54523">
    <property type="entry name" value="Pili subunits"/>
    <property type="match status" value="1"/>
</dbReference>
<dbReference type="EMBL" id="CP001931">
    <property type="protein sequence ID" value="ADC88679.1"/>
    <property type="molecule type" value="Genomic_DNA"/>
</dbReference>
<name>D3SNE2_THEAH</name>
<dbReference type="PROSITE" id="PS00409">
    <property type="entry name" value="PROKAR_NTER_METHYL"/>
    <property type="match status" value="1"/>
</dbReference>
<dbReference type="InterPro" id="IPR045584">
    <property type="entry name" value="Pilin-like"/>
</dbReference>
<evidence type="ECO:0000256" key="1">
    <source>
        <dbReference type="SAM" id="Phobius"/>
    </source>
</evidence>
<dbReference type="Pfam" id="PF07963">
    <property type="entry name" value="N_methyl"/>
    <property type="match status" value="1"/>
</dbReference>
<keyword evidence="1" id="KW-0812">Transmembrane</keyword>
<evidence type="ECO:0008006" key="4">
    <source>
        <dbReference type="Google" id="ProtNLM"/>
    </source>
</evidence>
<keyword evidence="1" id="KW-0472">Membrane</keyword>
<protein>
    <recommendedName>
        <fullName evidence="4">Prepilin-type N-terminal cleavage/methylation domain-containing protein</fullName>
    </recommendedName>
</protein>
<dbReference type="Proteomes" id="UP000002043">
    <property type="component" value="Chromosome"/>
</dbReference>
<sequence length="140" mass="15296">MKCVHTSPRSRGVSLVELIIVVSILAVLSSIAVVQYVNQKRRAEVISYVLPRVRACMADISSYCAVNGEEVYSNPVGDKRFPNCTHYNTPAGNVVMEATQVECSSSGILTSGLVKGYFSSSPQLKVVCSVDVRPFRCYLE</sequence>
<dbReference type="Gene3D" id="3.30.700.10">
    <property type="entry name" value="Glycoprotein, Type 4 Pilin"/>
    <property type="match status" value="1"/>
</dbReference>
<dbReference type="HOGENOM" id="CLU_150096_0_0_0"/>
<dbReference type="RefSeq" id="WP_012991086.1">
    <property type="nucleotide sequence ID" value="NC_013894.1"/>
</dbReference>
<evidence type="ECO:0000313" key="3">
    <source>
        <dbReference type="Proteomes" id="UP000002043"/>
    </source>
</evidence>
<reference evidence="3" key="1">
    <citation type="journal article" date="2010" name="Stand. Genomic Sci.">
        <title>Complete genome sequence of Thermocrinis albus type strain (HI 11/12T).</title>
        <authorList>
            <person name="Wirth R."/>
            <person name="Sikorski J."/>
            <person name="Brambilla E."/>
            <person name="Misra M."/>
            <person name="Lapidus A."/>
            <person name="Copeland A."/>
            <person name="Nolan M."/>
            <person name="Lucas S."/>
            <person name="Chen F."/>
            <person name="Tice H."/>
            <person name="Cheng J.F."/>
            <person name="Han C."/>
            <person name="Detter J.C."/>
            <person name="Tapia R."/>
            <person name="Bruce D."/>
            <person name="Goodwin L."/>
            <person name="Pitluck S."/>
            <person name="Pati A."/>
            <person name="Anderson I."/>
            <person name="Ivanova N."/>
            <person name="Mavromatis K."/>
            <person name="Mikhailova N."/>
            <person name="Chen A."/>
            <person name="Palaniappan K."/>
            <person name="Bilek Y."/>
            <person name="Hader T."/>
            <person name="Land M."/>
            <person name="Hauser L."/>
            <person name="Chang Y.J."/>
            <person name="Jeffries C.D."/>
            <person name="Tindall B.J."/>
            <person name="Rohde M."/>
            <person name="Goker M."/>
            <person name="Bristow J."/>
            <person name="Eisen J.A."/>
            <person name="Markowitz V."/>
            <person name="Hugenholtz P."/>
            <person name="Kyrpides N.C."/>
            <person name="Klenk H.P."/>
        </authorList>
    </citation>
    <scope>NUCLEOTIDE SEQUENCE [LARGE SCALE GENOMIC DNA]</scope>
    <source>
        <strain evidence="3">DSM 14484 / JCM 11386 / HI 11/12</strain>
    </source>
</reference>
<dbReference type="STRING" id="638303.Thal_0041"/>
<dbReference type="eggNOG" id="COG4968">
    <property type="taxonomic scope" value="Bacteria"/>
</dbReference>
<dbReference type="InterPro" id="IPR012902">
    <property type="entry name" value="N_methyl_site"/>
</dbReference>
<dbReference type="KEGG" id="tal:Thal_0041"/>